<evidence type="ECO:0000313" key="13">
    <source>
        <dbReference type="EMBL" id="CAJ0601843.1"/>
    </source>
</evidence>
<keyword evidence="4 9" id="KW-0812">Transmembrane</keyword>
<evidence type="ECO:0000256" key="7">
    <source>
        <dbReference type="ARBA" id="ARBA00023136"/>
    </source>
</evidence>
<evidence type="ECO:0000259" key="11">
    <source>
        <dbReference type="Pfam" id="PF16206"/>
    </source>
</evidence>
<evidence type="ECO:0000259" key="10">
    <source>
        <dbReference type="Pfam" id="PF12783"/>
    </source>
</evidence>
<evidence type="ECO:0000256" key="5">
    <source>
        <dbReference type="ARBA" id="ARBA00022927"/>
    </source>
</evidence>
<accession>A0AA36H0M3</accession>
<keyword evidence="5" id="KW-0653">Protein transport</keyword>
<evidence type="ECO:0000259" key="12">
    <source>
        <dbReference type="Pfam" id="PF16213"/>
    </source>
</evidence>
<evidence type="ECO:0000256" key="1">
    <source>
        <dbReference type="ARBA" id="ARBA00004141"/>
    </source>
</evidence>
<proteinExistence type="inferred from homology"/>
<gene>
    <name evidence="13" type="ORF">CYNAS_LOCUS13826</name>
</gene>
<dbReference type="Proteomes" id="UP001176961">
    <property type="component" value="Unassembled WGS sequence"/>
</dbReference>
<dbReference type="InterPro" id="IPR016024">
    <property type="entry name" value="ARM-type_fold"/>
</dbReference>
<dbReference type="InterPro" id="IPR011990">
    <property type="entry name" value="TPR-like_helical_dom_sf"/>
</dbReference>
<feature type="domain" description="Mon2 C-terminal" evidence="11">
    <location>
        <begin position="1677"/>
        <end position="2119"/>
    </location>
</feature>
<protein>
    <recommendedName>
        <fullName evidence="8">Protein ST7 homolog</fullName>
    </recommendedName>
</protein>
<comment type="similarity">
    <text evidence="2">Belongs to the ST7 family.</text>
</comment>
<dbReference type="InterPro" id="IPR032629">
    <property type="entry name" value="DCB_dom"/>
</dbReference>
<dbReference type="Gene3D" id="1.25.40.10">
    <property type="entry name" value="Tetratricopeptide repeat domain"/>
    <property type="match status" value="1"/>
</dbReference>
<dbReference type="PANTHER" id="PTHR12745:SF6">
    <property type="entry name" value="PROTEIN ST7 HOMOLOG"/>
    <property type="match status" value="1"/>
</dbReference>
<organism evidence="13 14">
    <name type="scientific">Cylicocyclus nassatus</name>
    <name type="common">Nematode worm</name>
    <dbReference type="NCBI Taxonomy" id="53992"/>
    <lineage>
        <taxon>Eukaryota</taxon>
        <taxon>Metazoa</taxon>
        <taxon>Ecdysozoa</taxon>
        <taxon>Nematoda</taxon>
        <taxon>Chromadorea</taxon>
        <taxon>Rhabditida</taxon>
        <taxon>Rhabditina</taxon>
        <taxon>Rhabditomorpha</taxon>
        <taxon>Strongyloidea</taxon>
        <taxon>Strongylidae</taxon>
        <taxon>Cylicocyclus</taxon>
    </lineage>
</organism>
<comment type="caution">
    <text evidence="13">The sequence shown here is derived from an EMBL/GenBank/DDBJ whole genome shotgun (WGS) entry which is preliminary data.</text>
</comment>
<evidence type="ECO:0000256" key="3">
    <source>
        <dbReference type="ARBA" id="ARBA00022448"/>
    </source>
</evidence>
<name>A0AA36H0M3_CYLNA</name>
<keyword evidence="3" id="KW-0813">Transport</keyword>
<dbReference type="GO" id="GO:0016020">
    <property type="term" value="C:membrane"/>
    <property type="evidence" value="ECO:0007669"/>
    <property type="project" value="UniProtKB-SubCell"/>
</dbReference>
<dbReference type="Pfam" id="PF12783">
    <property type="entry name" value="Sec7-like_HUS"/>
    <property type="match status" value="1"/>
</dbReference>
<evidence type="ECO:0000256" key="9">
    <source>
        <dbReference type="SAM" id="Phobius"/>
    </source>
</evidence>
<evidence type="ECO:0000256" key="2">
    <source>
        <dbReference type="ARBA" id="ARBA00009751"/>
    </source>
</evidence>
<evidence type="ECO:0000256" key="6">
    <source>
        <dbReference type="ARBA" id="ARBA00022989"/>
    </source>
</evidence>
<comment type="subcellular location">
    <subcellularLocation>
        <location evidence="1">Membrane</location>
        <topology evidence="1">Multi-pass membrane protein</topology>
    </subcellularLocation>
</comment>
<dbReference type="GO" id="GO:0015031">
    <property type="term" value="P:protein transport"/>
    <property type="evidence" value="ECO:0007669"/>
    <property type="project" value="UniProtKB-KW"/>
</dbReference>
<sequence>MVLSRVKSWLTWSWTYLWALWFLLVIVLVYILRGPLKITESIENGWFSLETSSSYFNNLTPKFYVALTGTSSLVSGIILIFEWWYFKNNAVDSVSEDGSDNEDAIENQKSIPECKVWRNPMALFRGAEYNRVKTVMDLDPLTYYDMNLSAQDHQSFFTCDEDVGRPDYDIMQVAWRERDSASRINAAREALHINPNCAPALILLAEEQCETIVEAEVMLRRALKAVDNSLGQSQSGQIVPHERSGDIYRQARRRDFHMQIYIRRRLAMCARKQGRLREAIKTFKDIIRDGSMSNILGVQENLIEACLEMQAYADVQALLVRYDGFDLREPRSAVLSYTSALLKARAVADKFVADISTRRGLSSAEATAIEAITRAIEFNPHVPLYLLEMRPMILPPEHYLKRGDSEAIAYAFFHIQHWKRIDGALQLLQYTWKGDFASRFSMSGYCYPYSPQLESADRELLPAWHEVSVFPKKESPVWALLQTLTCLAVCAIALLIHHYPTSTFEALHFAFSASVLGAQRLIAHFYHWIPENVIGRVYRSHVVMSVIAPLDAKKLVEALLGDLRQLSTEAKKKHNHVKEAAESGVVRVRNISTASGESNLLTNLRTASNELLHPLILACATRHAKLVQIALQSIQRLVQHRVLEASCANVVVSELWGLVEVECEELRVLQTVPPLVSADLLVTGNTLAKCIVMCFRLHFAKDPVVINAASAAVRQLVGCVFERVIQEDGVFNNAELTVVASSGGRPSPRSAPPTLRPCAADAYMLFKDLCLLINAKPSVWLLGIHEMTRTLGLELIESVLKSYPGVFFRHPEFCELLKTEVCPLVIKLFSPSLKSAHVSSQHPSSRSSTQGLPNDRPYFPIAMRLVRIILCLISLYHQLLPTECEIFLSSLMKFVDVDRRGWQRALSLEALHRVVVRPDIVRWLCENFDARSNTTKVLEHLSSSISEVIQQSFKPTKLSSDVDLELEGSQPRNSSGFYFSNVWHPYVEQLSSKKSLLLDSLERHEAGTVPDGYVVSRATSVLVDFIQAIYAAVDALCIQEDGGDKNNNLIAEAIFTSCQPNLLSALSMLLSASTDETVTDQLLCGLSTLMSVGCKLKLSSASLNCLYVLCCACLPSVNYLQTYGGFDAPTNANATSDLVFDSASTLHEVVASGTPCPSPIVAPDKWNDMVMLTSRNLQASRILLSSICAHATLMDELWYLCMLTCQHVAWLLAIKPASNGIFAREKAEVEQNSASVITTAALSETPILTSLFDKIACTAVSLSNESLLKTMDAIMRLSDENVAVAATGRDCSLFPLAMLLRFASLNLHRQKVFWSRVTSHFIKICGHTTPSLREWAAVALASIIKQAFKAKTEMSIEEQQQLTLSTLRSLCSVHQADVQRRQLDCLMALLQTDGAQLVSNMWHHVIHIVAAIVDEENCCDEALVRQGYLGLRLVAADFLQSLPFECVSALVEAVARYGKQMADHNISLSALTQLWTISDFVFRKTEEVGADASEKVWLVLYTCLSELCTDSRPSVRKSACQTLLQTVASHGHALRIATWNHMVWQIIMPLLDRVRVQTRSASTERTSGALLMHHSRDTQQKQWIESCIHTLSAASKIFIAQRRALLSLEDFGSAWEALLSYVEWAACYQNAELSLSALKSFQEVLLGKVSAQTLDINTRERVSSVENALEDATPVLPLPQWIESWNTWQRISRGLARMGNSATSSNDKTTYIPGPSHLTTLLHIFPSLFEHVARHISVEELKAEQLPSVLESLINVPVPSEQAPFVMPSVHSHMSPTQEAVCEAIRSIYNECTSQGSLLRDALPDQIRQLLKFSGMALKSPATLRPATSMTASGQKDYREWALQWIVPFAEACLRMAVEFLSATASYPEIIRSLVVVDVVKFLGQPLYLKYSCISPTTWKLAASSLITILRVSVPLARQNVEHFEPLWPAICDTLEKFLFTPNVCPRLAADERKRDELTECQIVELVKSELLLHSSALPQSMIQRLISILNRGSISQLDPTDVLASDSHAQRVELARTCFDALLSTSSEGNGRLGNVAVASLLQRCSQVMNDFVRDWNGTGDLRLPRGRIAEITSALQAVDSLIGRLAREPTQAELYSQLVSLYPSVVNVVSCTRSDPSLETQLIATLKSYQTLLLLKIVPNLARES</sequence>
<keyword evidence="6 9" id="KW-1133">Transmembrane helix</keyword>
<evidence type="ECO:0000313" key="14">
    <source>
        <dbReference type="Proteomes" id="UP001176961"/>
    </source>
</evidence>
<keyword evidence="14" id="KW-1185">Reference proteome</keyword>
<dbReference type="EMBL" id="CATQJL010000305">
    <property type="protein sequence ID" value="CAJ0601843.1"/>
    <property type="molecule type" value="Genomic_DNA"/>
</dbReference>
<dbReference type="CDD" id="cd11557">
    <property type="entry name" value="ST7"/>
    <property type="match status" value="1"/>
</dbReference>
<evidence type="ECO:0000256" key="4">
    <source>
        <dbReference type="ARBA" id="ARBA00022692"/>
    </source>
</evidence>
<dbReference type="PANTHER" id="PTHR12745">
    <property type="entry name" value="SUPPRESSION OF TUMORIGENICITY 7"/>
    <property type="match status" value="1"/>
</dbReference>
<feature type="transmembrane region" description="Helical" evidence="9">
    <location>
        <begin position="12"/>
        <end position="32"/>
    </location>
</feature>
<feature type="transmembrane region" description="Helical" evidence="9">
    <location>
        <begin position="63"/>
        <end position="86"/>
    </location>
</feature>
<feature type="domain" description="Mon2/Sec7/BIG1-like dimerisation and cyclophilin-binding" evidence="12">
    <location>
        <begin position="552"/>
        <end position="728"/>
    </location>
</feature>
<dbReference type="SUPFAM" id="SSF48371">
    <property type="entry name" value="ARM repeat"/>
    <property type="match status" value="2"/>
</dbReference>
<keyword evidence="7 9" id="KW-0472">Membrane</keyword>
<reference evidence="13" key="1">
    <citation type="submission" date="2023-07" db="EMBL/GenBank/DDBJ databases">
        <authorList>
            <consortium name="CYATHOMIX"/>
        </authorList>
    </citation>
    <scope>NUCLEOTIDE SEQUENCE</scope>
    <source>
        <strain evidence="13">N/A</strain>
    </source>
</reference>
<dbReference type="Pfam" id="PF04184">
    <property type="entry name" value="ST7"/>
    <property type="match status" value="1"/>
</dbReference>
<feature type="domain" description="Mon2 C-terminal" evidence="11">
    <location>
        <begin position="1494"/>
        <end position="1655"/>
    </location>
</feature>
<dbReference type="Pfam" id="PF16213">
    <property type="entry name" value="DCB"/>
    <property type="match status" value="1"/>
</dbReference>
<feature type="domain" description="Mon2 C-terminal" evidence="11">
    <location>
        <begin position="1437"/>
        <end position="1488"/>
    </location>
</feature>
<evidence type="ECO:0000256" key="8">
    <source>
        <dbReference type="ARBA" id="ARBA00040270"/>
    </source>
</evidence>
<dbReference type="InterPro" id="IPR032691">
    <property type="entry name" value="Mon2/Sec7/BIG1-like_HUS"/>
</dbReference>
<feature type="domain" description="Mon2/Sec7/BIG1-like HUS" evidence="10">
    <location>
        <begin position="759"/>
        <end position="936"/>
    </location>
</feature>
<dbReference type="InterPro" id="IPR032817">
    <property type="entry name" value="Mon2_C"/>
</dbReference>
<dbReference type="Pfam" id="PF16206">
    <property type="entry name" value="Mon2_C"/>
    <property type="match status" value="3"/>
</dbReference>
<dbReference type="InterPro" id="IPR007311">
    <property type="entry name" value="ST7"/>
</dbReference>